<accession>A0A5C7Y0E9</accession>
<name>A0A5C7Y0E9_9MYCO</name>
<dbReference type="AlphaFoldDB" id="A0A5C7Y0E9"/>
<evidence type="ECO:0000313" key="2">
    <source>
        <dbReference type="Proteomes" id="UP000321797"/>
    </source>
</evidence>
<comment type="caution">
    <text evidence="1">The sequence shown here is derived from an EMBL/GenBank/DDBJ whole genome shotgun (WGS) entry which is preliminary data.</text>
</comment>
<dbReference type="Proteomes" id="UP000321797">
    <property type="component" value="Unassembled WGS sequence"/>
</dbReference>
<sequence length="125" mass="13699">MTDVSTGEPDFQKFMNAVAAVWPSATIYQRGARFKVRDRDDLGYPIPDFARGRVGTVVTVDGPVLLAGDLHRRKANVEGTVGLADVLDLLGVVAEMVHIVRYDDEPAVVGRLSHLWMEPLPASVR</sequence>
<dbReference type="RefSeq" id="WP_276761178.1">
    <property type="nucleotide sequence ID" value="NZ_SSGD01000073.1"/>
</dbReference>
<evidence type="ECO:0000313" key="1">
    <source>
        <dbReference type="EMBL" id="TXI55071.1"/>
    </source>
</evidence>
<dbReference type="EMBL" id="SSGD01000073">
    <property type="protein sequence ID" value="TXI55071.1"/>
    <property type="molecule type" value="Genomic_DNA"/>
</dbReference>
<protein>
    <submittedName>
        <fullName evidence="1">Uncharacterized protein</fullName>
    </submittedName>
</protein>
<proteinExistence type="predicted"/>
<gene>
    <name evidence="1" type="ORF">E6Q54_13185</name>
</gene>
<reference evidence="1 2" key="1">
    <citation type="submission" date="2018-09" db="EMBL/GenBank/DDBJ databases">
        <title>Metagenome Assembled Genomes from an Advanced Water Purification Facility.</title>
        <authorList>
            <person name="Stamps B.W."/>
            <person name="Spear J.R."/>
        </authorList>
    </citation>
    <scope>NUCLEOTIDE SEQUENCE [LARGE SCALE GENOMIC DNA]</scope>
    <source>
        <strain evidence="1">Bin_29_2</strain>
    </source>
</reference>
<organism evidence="1 2">
    <name type="scientific">Mycolicibacter arupensis</name>
    <dbReference type="NCBI Taxonomy" id="342002"/>
    <lineage>
        <taxon>Bacteria</taxon>
        <taxon>Bacillati</taxon>
        <taxon>Actinomycetota</taxon>
        <taxon>Actinomycetes</taxon>
        <taxon>Mycobacteriales</taxon>
        <taxon>Mycobacteriaceae</taxon>
        <taxon>Mycolicibacter</taxon>
    </lineage>
</organism>